<evidence type="ECO:0000313" key="2">
    <source>
        <dbReference type="Proteomes" id="UP001165962"/>
    </source>
</evidence>
<dbReference type="RefSeq" id="WP_166150447.1">
    <property type="nucleotide sequence ID" value="NZ_JAAOIW010000004.1"/>
</dbReference>
<name>A0ABX0J9U7_9BACL</name>
<proteinExistence type="predicted"/>
<dbReference type="EMBL" id="JAAOIW010000004">
    <property type="protein sequence ID" value="NHN30954.1"/>
    <property type="molecule type" value="Genomic_DNA"/>
</dbReference>
<accession>A0ABX0J9U7</accession>
<dbReference type="Proteomes" id="UP001165962">
    <property type="component" value="Unassembled WGS sequence"/>
</dbReference>
<evidence type="ECO:0000313" key="1">
    <source>
        <dbReference type="EMBL" id="NHN30954.1"/>
    </source>
</evidence>
<comment type="caution">
    <text evidence="1">The sequence shown here is derived from an EMBL/GenBank/DDBJ whole genome shotgun (WGS) entry which is preliminary data.</text>
</comment>
<gene>
    <name evidence="1" type="ORF">G9U52_14035</name>
</gene>
<keyword evidence="2" id="KW-1185">Reference proteome</keyword>
<organism evidence="1 2">
    <name type="scientific">Paenibacillus agricola</name>
    <dbReference type="NCBI Taxonomy" id="2716264"/>
    <lineage>
        <taxon>Bacteria</taxon>
        <taxon>Bacillati</taxon>
        <taxon>Bacillota</taxon>
        <taxon>Bacilli</taxon>
        <taxon>Bacillales</taxon>
        <taxon>Paenibacillaceae</taxon>
        <taxon>Paenibacillus</taxon>
    </lineage>
</organism>
<evidence type="ECO:0008006" key="3">
    <source>
        <dbReference type="Google" id="ProtNLM"/>
    </source>
</evidence>
<reference evidence="1" key="1">
    <citation type="submission" date="2020-03" db="EMBL/GenBank/DDBJ databases">
        <title>Draft sequencing of Paenibacilllus sp. S3N08.</title>
        <authorList>
            <person name="Kim D.-U."/>
        </authorList>
    </citation>
    <scope>NUCLEOTIDE SEQUENCE</scope>
    <source>
        <strain evidence="1">S3N08</strain>
    </source>
</reference>
<sequence>MNQLPIQAYFQSQTAAQSVEAKLKALRALDVQIDRVDSLEGIAGADPTLSALSNAYGAAFHSSELTSGPYDEGQGNSSLLKAVINESTYEQALRVIREGGGVV</sequence>
<protein>
    <recommendedName>
        <fullName evidence="3">Heat induced stress protein YflT</fullName>
    </recommendedName>
</protein>